<keyword evidence="2" id="KW-1185">Reference proteome</keyword>
<name>A0A1G8CVQ1_9FIRM</name>
<gene>
    <name evidence="1" type="ORF">SAMN05443529_11440</name>
</gene>
<dbReference type="EMBL" id="FNCP01000014">
    <property type="protein sequence ID" value="SDH49546.1"/>
    <property type="molecule type" value="Genomic_DNA"/>
</dbReference>
<reference evidence="2" key="1">
    <citation type="submission" date="2016-10" db="EMBL/GenBank/DDBJ databases">
        <authorList>
            <person name="Varghese N."/>
            <person name="Submissions S."/>
        </authorList>
    </citation>
    <scope>NUCLEOTIDE SEQUENCE [LARGE SCALE GENOMIC DNA]</scope>
    <source>
        <strain evidence="2">DSM 8344</strain>
    </source>
</reference>
<proteinExistence type="predicted"/>
<evidence type="ECO:0000313" key="1">
    <source>
        <dbReference type="EMBL" id="SDH49546.1"/>
    </source>
</evidence>
<accession>A0A1G8CVQ1</accession>
<sequence length="115" mass="13462">MHVATSLNIILNYYILWSVKLTGFKLTLHGELRLNIVKRTRGNLFMVWMNVDKPTKKCTLHMNSSCNYLQEKRETEYKGIGNLKCDGGWLSFTDPKLAKLYHQINLPEYELIDHC</sequence>
<dbReference type="AlphaFoldDB" id="A0A1G8CVQ1"/>
<evidence type="ECO:0000313" key="2">
    <source>
        <dbReference type="Proteomes" id="UP000198656"/>
    </source>
</evidence>
<dbReference type="Proteomes" id="UP000198656">
    <property type="component" value="Unassembled WGS sequence"/>
</dbReference>
<protein>
    <submittedName>
        <fullName evidence="1">Uncharacterized protein</fullName>
    </submittedName>
</protein>
<organism evidence="1 2">
    <name type="scientific">Desulfosporosinus hippei DSM 8344</name>
    <dbReference type="NCBI Taxonomy" id="1121419"/>
    <lineage>
        <taxon>Bacteria</taxon>
        <taxon>Bacillati</taxon>
        <taxon>Bacillota</taxon>
        <taxon>Clostridia</taxon>
        <taxon>Eubacteriales</taxon>
        <taxon>Desulfitobacteriaceae</taxon>
        <taxon>Desulfosporosinus</taxon>
    </lineage>
</organism>
<dbReference type="STRING" id="1121419.SAMN05443529_11440"/>